<keyword evidence="2" id="KW-1185">Reference proteome</keyword>
<reference evidence="1 2" key="1">
    <citation type="submission" date="2020-05" db="EMBL/GenBank/DDBJ databases">
        <title>MicrobeNet Type strains.</title>
        <authorList>
            <person name="Nicholson A.C."/>
        </authorList>
    </citation>
    <scope>NUCLEOTIDE SEQUENCE [LARGE SCALE GENOMIC DNA]</scope>
    <source>
        <strain evidence="1 2">JCM 3224</strain>
    </source>
</reference>
<comment type="caution">
    <text evidence="1">The sequence shown here is derived from an EMBL/GenBank/DDBJ whole genome shotgun (WGS) entry which is preliminary data.</text>
</comment>
<dbReference type="AlphaFoldDB" id="A0A849CCQ9"/>
<accession>A0A849CCQ9</accession>
<evidence type="ECO:0000313" key="2">
    <source>
        <dbReference type="Proteomes" id="UP000586827"/>
    </source>
</evidence>
<dbReference type="RefSeq" id="WP_157552738.1">
    <property type="nucleotide sequence ID" value="NZ_JABELX010000013.1"/>
</dbReference>
<gene>
    <name evidence="1" type="ORF">HLB23_30905</name>
</gene>
<protein>
    <submittedName>
        <fullName evidence="1">Uncharacterized protein</fullName>
    </submittedName>
</protein>
<dbReference type="Proteomes" id="UP000586827">
    <property type="component" value="Unassembled WGS sequence"/>
</dbReference>
<organism evidence="1 2">
    <name type="scientific">Nocardia uniformis</name>
    <dbReference type="NCBI Taxonomy" id="53432"/>
    <lineage>
        <taxon>Bacteria</taxon>
        <taxon>Bacillati</taxon>
        <taxon>Actinomycetota</taxon>
        <taxon>Actinomycetes</taxon>
        <taxon>Mycobacteriales</taxon>
        <taxon>Nocardiaceae</taxon>
        <taxon>Nocardia</taxon>
    </lineage>
</organism>
<evidence type="ECO:0000313" key="1">
    <source>
        <dbReference type="EMBL" id="NNH74210.1"/>
    </source>
</evidence>
<dbReference type="EMBL" id="JABELX010000013">
    <property type="protein sequence ID" value="NNH74210.1"/>
    <property type="molecule type" value="Genomic_DNA"/>
</dbReference>
<name>A0A849CCQ9_9NOCA</name>
<sequence length="47" mass="5159">MNGRYPSPPLTVDAALAQPGHLYRSFTEITKDGQGIARIYSPDLVLQ</sequence>
<proteinExistence type="predicted"/>